<dbReference type="Pfam" id="PF00293">
    <property type="entry name" value="NUDIX"/>
    <property type="match status" value="1"/>
</dbReference>
<dbReference type="GO" id="GO:0000298">
    <property type="term" value="F:endopolyphosphatase activity"/>
    <property type="evidence" value="ECO:0007669"/>
    <property type="project" value="TreeGrafter"/>
</dbReference>
<dbReference type="GeneID" id="54780493"/>
<dbReference type="GO" id="GO:0071543">
    <property type="term" value="P:diphosphoinositol polyphosphate metabolic process"/>
    <property type="evidence" value="ECO:0007669"/>
    <property type="project" value="TreeGrafter"/>
</dbReference>
<gene>
    <name evidence="6" type="ORF">DIURU_001840</name>
</gene>
<keyword evidence="7" id="KW-1185">Reference proteome</keyword>
<organism evidence="6 7">
    <name type="scientific">Diutina rugosa</name>
    <name type="common">Yeast</name>
    <name type="synonym">Candida rugosa</name>
    <dbReference type="NCBI Taxonomy" id="5481"/>
    <lineage>
        <taxon>Eukaryota</taxon>
        <taxon>Fungi</taxon>
        <taxon>Dikarya</taxon>
        <taxon>Ascomycota</taxon>
        <taxon>Saccharomycotina</taxon>
        <taxon>Pichiomycetes</taxon>
        <taxon>Debaryomycetaceae</taxon>
        <taxon>Diutina</taxon>
    </lineage>
</organism>
<keyword evidence="3" id="KW-0378">Hydrolase</keyword>
<sequence length="172" mass="19427">MTTNTPSMVAREGRENQIYNPKTGARMVAGCVCLSLDATQVMMVSSSAHPGKWVLPKGGIERDEIDNYARAAERETWEEAGVTGRITSKLPVVFDSRKHAPVIKGDFDPHTQVPKSEFHFFEMVVDKKADKWPESDKRQRRWCTYAEACHELTRAKRPELVEVLNSSRLAHG</sequence>
<dbReference type="OrthoDB" id="2011998at2759"/>
<evidence type="ECO:0000256" key="3">
    <source>
        <dbReference type="ARBA" id="ARBA00022801"/>
    </source>
</evidence>
<dbReference type="GO" id="GO:1901909">
    <property type="term" value="P:diadenosine hexaphosphate catabolic process"/>
    <property type="evidence" value="ECO:0007669"/>
    <property type="project" value="TreeGrafter"/>
</dbReference>
<proteinExistence type="predicted"/>
<reference evidence="6 7" key="1">
    <citation type="submission" date="2019-07" db="EMBL/GenBank/DDBJ databases">
        <title>Genome assembly of two rare yeast pathogens: Diutina rugosa and Trichomonascus ciferrii.</title>
        <authorList>
            <person name="Mixao V."/>
            <person name="Saus E."/>
            <person name="Hansen A."/>
            <person name="Lass-Flor C."/>
            <person name="Gabaldon T."/>
        </authorList>
    </citation>
    <scope>NUCLEOTIDE SEQUENCE [LARGE SCALE GENOMIC DNA]</scope>
    <source>
        <strain evidence="6 7">CBS 613</strain>
    </source>
</reference>
<dbReference type="RefSeq" id="XP_034013374.1">
    <property type="nucleotide sequence ID" value="XM_034154428.1"/>
</dbReference>
<comment type="caution">
    <text evidence="6">The sequence shown here is derived from an EMBL/GenBank/DDBJ whole genome shotgun (WGS) entry which is preliminary data.</text>
</comment>
<evidence type="ECO:0000256" key="1">
    <source>
        <dbReference type="ARBA" id="ARBA00001946"/>
    </source>
</evidence>
<dbReference type="PANTHER" id="PTHR12629:SF0">
    <property type="entry name" value="DIPHOSPHOINOSITOL-POLYPHOSPHATE DIPHOSPHATASE"/>
    <property type="match status" value="1"/>
</dbReference>
<dbReference type="GO" id="GO:0046872">
    <property type="term" value="F:metal ion binding"/>
    <property type="evidence" value="ECO:0007669"/>
    <property type="project" value="UniProtKB-KW"/>
</dbReference>
<dbReference type="GO" id="GO:1901911">
    <property type="term" value="P:adenosine 5'-(hexahydrogen pentaphosphate) catabolic process"/>
    <property type="evidence" value="ECO:0007669"/>
    <property type="project" value="TreeGrafter"/>
</dbReference>
<dbReference type="GO" id="GO:0034432">
    <property type="term" value="F:bis(5'-adenosyl)-pentaphosphatase activity"/>
    <property type="evidence" value="ECO:0007669"/>
    <property type="project" value="TreeGrafter"/>
</dbReference>
<dbReference type="PROSITE" id="PS51462">
    <property type="entry name" value="NUDIX"/>
    <property type="match status" value="1"/>
</dbReference>
<dbReference type="GO" id="GO:0034431">
    <property type="term" value="F:bis(5'-adenosyl)-hexaphosphatase activity"/>
    <property type="evidence" value="ECO:0007669"/>
    <property type="project" value="TreeGrafter"/>
</dbReference>
<evidence type="ECO:0000313" key="7">
    <source>
        <dbReference type="Proteomes" id="UP000449547"/>
    </source>
</evidence>
<dbReference type="GO" id="GO:0008486">
    <property type="term" value="F:diphosphoinositol-polyphosphate diphosphatase activity"/>
    <property type="evidence" value="ECO:0007669"/>
    <property type="project" value="TreeGrafter"/>
</dbReference>
<dbReference type="CDD" id="cd04666">
    <property type="entry name" value="NUDIX_DIPP2_like_Nudt4"/>
    <property type="match status" value="1"/>
</dbReference>
<dbReference type="GO" id="GO:1901907">
    <property type="term" value="P:diadenosine pentaphosphate catabolic process"/>
    <property type="evidence" value="ECO:0007669"/>
    <property type="project" value="TreeGrafter"/>
</dbReference>
<dbReference type="GO" id="GO:0005634">
    <property type="term" value="C:nucleus"/>
    <property type="evidence" value="ECO:0007669"/>
    <property type="project" value="TreeGrafter"/>
</dbReference>
<protein>
    <recommendedName>
        <fullName evidence="5">Nudix hydrolase domain-containing protein</fullName>
    </recommendedName>
</protein>
<comment type="cofactor">
    <cofactor evidence="1">
        <name>Mg(2+)</name>
        <dbReference type="ChEBI" id="CHEBI:18420"/>
    </cofactor>
</comment>
<evidence type="ECO:0000256" key="2">
    <source>
        <dbReference type="ARBA" id="ARBA00022723"/>
    </source>
</evidence>
<evidence type="ECO:0000259" key="5">
    <source>
        <dbReference type="PROSITE" id="PS51462"/>
    </source>
</evidence>
<accession>A0A642UXJ8</accession>
<dbReference type="Proteomes" id="UP000449547">
    <property type="component" value="Unassembled WGS sequence"/>
</dbReference>
<keyword evidence="4" id="KW-0460">Magnesium</keyword>
<keyword evidence="2" id="KW-0479">Metal-binding</keyword>
<feature type="domain" description="Nudix hydrolase" evidence="5">
    <location>
        <begin position="24"/>
        <end position="165"/>
    </location>
</feature>
<dbReference type="OMA" id="EDQWPEM"/>
<evidence type="ECO:0000313" key="6">
    <source>
        <dbReference type="EMBL" id="KAA8904764.1"/>
    </source>
</evidence>
<dbReference type="Gene3D" id="3.90.79.10">
    <property type="entry name" value="Nucleoside Triphosphate Pyrophosphohydrolase"/>
    <property type="match status" value="1"/>
</dbReference>
<dbReference type="GO" id="GO:0005737">
    <property type="term" value="C:cytoplasm"/>
    <property type="evidence" value="ECO:0007669"/>
    <property type="project" value="TreeGrafter"/>
</dbReference>
<dbReference type="InterPro" id="IPR000086">
    <property type="entry name" value="NUDIX_hydrolase_dom"/>
</dbReference>
<name>A0A642UXJ8_DIURU</name>
<dbReference type="PANTHER" id="PTHR12629">
    <property type="entry name" value="DIPHOSPHOINOSITOL POLYPHOSPHATE PHOSPHOHYDROLASE"/>
    <property type="match status" value="1"/>
</dbReference>
<dbReference type="InterPro" id="IPR015797">
    <property type="entry name" value="NUDIX_hydrolase-like_dom_sf"/>
</dbReference>
<dbReference type="SUPFAM" id="SSF55811">
    <property type="entry name" value="Nudix"/>
    <property type="match status" value="1"/>
</dbReference>
<dbReference type="InterPro" id="IPR047198">
    <property type="entry name" value="DDP-like_NUDIX"/>
</dbReference>
<dbReference type="AlphaFoldDB" id="A0A642UXJ8"/>
<dbReference type="VEuPathDB" id="FungiDB:DIURU_001840"/>
<dbReference type="EMBL" id="SWFT01000053">
    <property type="protein sequence ID" value="KAA8904764.1"/>
    <property type="molecule type" value="Genomic_DNA"/>
</dbReference>
<evidence type="ECO:0000256" key="4">
    <source>
        <dbReference type="ARBA" id="ARBA00022842"/>
    </source>
</evidence>